<sequence length="162" mass="17821">MTDQLTGLHSRSELQLVLEQNLAQAQRYDGICSLLLLQVDQYKEIRDQQGDTLAREVIKAIAAELNRTKRAADFLARVADDMFGLFLPEANQAQAQLAGERVCRLIRELALEYGGQQLSCTLSVGAATLSGIEETPQTLLRRLAENLTIARHSGGNRVEGDA</sequence>
<dbReference type="AlphaFoldDB" id="A0A5A9W328"/>
<accession>A0A5A9W328</accession>
<gene>
    <name evidence="4" type="ORF">E1H14_07040</name>
</gene>
<dbReference type="PANTHER" id="PTHR45138:SF9">
    <property type="entry name" value="DIGUANYLATE CYCLASE DGCM-RELATED"/>
    <property type="match status" value="1"/>
</dbReference>
<dbReference type="RefSeq" id="WP_149390750.1">
    <property type="nucleotide sequence ID" value="NZ_SMRS01000004.1"/>
</dbReference>
<evidence type="ECO:0000313" key="5">
    <source>
        <dbReference type="Proteomes" id="UP000325302"/>
    </source>
</evidence>
<dbReference type="Gene3D" id="3.30.70.270">
    <property type="match status" value="1"/>
</dbReference>
<dbReference type="OrthoDB" id="9812260at2"/>
<dbReference type="PROSITE" id="PS50887">
    <property type="entry name" value="GGDEF"/>
    <property type="match status" value="1"/>
</dbReference>
<dbReference type="InterPro" id="IPR029787">
    <property type="entry name" value="Nucleotide_cyclase"/>
</dbReference>
<dbReference type="EMBL" id="SMRS01000004">
    <property type="protein sequence ID" value="KAA0875170.1"/>
    <property type="molecule type" value="Genomic_DNA"/>
</dbReference>
<dbReference type="InterPro" id="IPR000160">
    <property type="entry name" value="GGDEF_dom"/>
</dbReference>
<dbReference type="EC" id="2.7.7.65" evidence="1"/>
<keyword evidence="5" id="KW-1185">Reference proteome</keyword>
<dbReference type="Proteomes" id="UP000325302">
    <property type="component" value="Unassembled WGS sequence"/>
</dbReference>
<evidence type="ECO:0000256" key="2">
    <source>
        <dbReference type="ARBA" id="ARBA00034247"/>
    </source>
</evidence>
<dbReference type="CDD" id="cd01949">
    <property type="entry name" value="GGDEF"/>
    <property type="match status" value="1"/>
</dbReference>
<dbReference type="Pfam" id="PF00990">
    <property type="entry name" value="GGDEF"/>
    <property type="match status" value="1"/>
</dbReference>
<feature type="domain" description="GGDEF" evidence="3">
    <location>
        <begin position="30"/>
        <end position="162"/>
    </location>
</feature>
<comment type="catalytic activity">
    <reaction evidence="2">
        <text>2 GTP = 3',3'-c-di-GMP + 2 diphosphate</text>
        <dbReference type="Rhea" id="RHEA:24898"/>
        <dbReference type="ChEBI" id="CHEBI:33019"/>
        <dbReference type="ChEBI" id="CHEBI:37565"/>
        <dbReference type="ChEBI" id="CHEBI:58805"/>
        <dbReference type="EC" id="2.7.7.65"/>
    </reaction>
</comment>
<reference evidence="4 5" key="1">
    <citation type="submission" date="2019-03" db="EMBL/GenBank/DDBJ databases">
        <title>Nitrincola sp. nov. isolated from an Indian soda lake.</title>
        <authorList>
            <person name="Joshi A."/>
            <person name="Thite S.V."/>
            <person name="Joseph N."/>
            <person name="Dhotre D."/>
            <person name="Moorthy M."/>
            <person name="Shouche Y.S."/>
        </authorList>
    </citation>
    <scope>NUCLEOTIDE SEQUENCE [LARGE SCALE GENOMIC DNA]</scope>
    <source>
        <strain evidence="4 5">MEB193</strain>
    </source>
</reference>
<protein>
    <recommendedName>
        <fullName evidence="1">diguanylate cyclase</fullName>
        <ecNumber evidence="1">2.7.7.65</ecNumber>
    </recommendedName>
</protein>
<evidence type="ECO:0000259" key="3">
    <source>
        <dbReference type="PROSITE" id="PS50887"/>
    </source>
</evidence>
<evidence type="ECO:0000313" key="4">
    <source>
        <dbReference type="EMBL" id="KAA0875170.1"/>
    </source>
</evidence>
<proteinExistence type="predicted"/>
<dbReference type="SMART" id="SM00267">
    <property type="entry name" value="GGDEF"/>
    <property type="match status" value="1"/>
</dbReference>
<dbReference type="SUPFAM" id="SSF55073">
    <property type="entry name" value="Nucleotide cyclase"/>
    <property type="match status" value="1"/>
</dbReference>
<comment type="caution">
    <text evidence="4">The sequence shown here is derived from an EMBL/GenBank/DDBJ whole genome shotgun (WGS) entry which is preliminary data.</text>
</comment>
<dbReference type="InterPro" id="IPR050469">
    <property type="entry name" value="Diguanylate_Cyclase"/>
</dbReference>
<organism evidence="4 5">
    <name type="scientific">Nitrincola tapanii</name>
    <dbReference type="NCBI Taxonomy" id="1708751"/>
    <lineage>
        <taxon>Bacteria</taxon>
        <taxon>Pseudomonadati</taxon>
        <taxon>Pseudomonadota</taxon>
        <taxon>Gammaproteobacteria</taxon>
        <taxon>Oceanospirillales</taxon>
        <taxon>Oceanospirillaceae</taxon>
        <taxon>Nitrincola</taxon>
    </lineage>
</organism>
<dbReference type="GO" id="GO:0052621">
    <property type="term" value="F:diguanylate cyclase activity"/>
    <property type="evidence" value="ECO:0007669"/>
    <property type="project" value="UniProtKB-EC"/>
</dbReference>
<dbReference type="NCBIfam" id="TIGR00254">
    <property type="entry name" value="GGDEF"/>
    <property type="match status" value="1"/>
</dbReference>
<evidence type="ECO:0000256" key="1">
    <source>
        <dbReference type="ARBA" id="ARBA00012528"/>
    </source>
</evidence>
<dbReference type="InterPro" id="IPR043128">
    <property type="entry name" value="Rev_trsase/Diguanyl_cyclase"/>
</dbReference>
<dbReference type="PANTHER" id="PTHR45138">
    <property type="entry name" value="REGULATORY COMPONENTS OF SENSORY TRANSDUCTION SYSTEM"/>
    <property type="match status" value="1"/>
</dbReference>
<name>A0A5A9W328_9GAMM</name>